<sequence>MHSVLKSPLTPPVCNHTTSSYLHCLLDNALPLKFQELMVANAGIKDVDRMETGHVPVVSTKKTGEVTTWTQERNWVKGQVDKISGLRVMRVSKLWSILEICDGIHVPWRWRGRRPWWRGLYDFGVSRSLLG</sequence>
<evidence type="ECO:0000313" key="2">
    <source>
        <dbReference type="Proteomes" id="UP000664534"/>
    </source>
</evidence>
<reference evidence="1" key="1">
    <citation type="submission" date="2021-03" db="EMBL/GenBank/DDBJ databases">
        <authorList>
            <person name="Tagirdzhanova G."/>
        </authorList>
    </citation>
    <scope>NUCLEOTIDE SEQUENCE</scope>
</reference>
<keyword evidence="2" id="KW-1185">Reference proteome</keyword>
<gene>
    <name evidence="1" type="ORF">IMSHALPRED_007433</name>
</gene>
<dbReference type="Proteomes" id="UP000664534">
    <property type="component" value="Unassembled WGS sequence"/>
</dbReference>
<name>A0A8H3FS10_9LECA</name>
<dbReference type="EMBL" id="CAJPDT010000049">
    <property type="protein sequence ID" value="CAF9928304.1"/>
    <property type="molecule type" value="Genomic_DNA"/>
</dbReference>
<evidence type="ECO:0000313" key="1">
    <source>
        <dbReference type="EMBL" id="CAF9928304.1"/>
    </source>
</evidence>
<accession>A0A8H3FS10</accession>
<organism evidence="1 2">
    <name type="scientific">Imshaugia aleurites</name>
    <dbReference type="NCBI Taxonomy" id="172621"/>
    <lineage>
        <taxon>Eukaryota</taxon>
        <taxon>Fungi</taxon>
        <taxon>Dikarya</taxon>
        <taxon>Ascomycota</taxon>
        <taxon>Pezizomycotina</taxon>
        <taxon>Lecanoromycetes</taxon>
        <taxon>OSLEUM clade</taxon>
        <taxon>Lecanoromycetidae</taxon>
        <taxon>Lecanorales</taxon>
        <taxon>Lecanorineae</taxon>
        <taxon>Parmeliaceae</taxon>
        <taxon>Imshaugia</taxon>
    </lineage>
</organism>
<proteinExistence type="predicted"/>
<protein>
    <submittedName>
        <fullName evidence="1">Uncharacterized protein</fullName>
    </submittedName>
</protein>
<dbReference type="AlphaFoldDB" id="A0A8H3FS10"/>
<comment type="caution">
    <text evidence="1">The sequence shown here is derived from an EMBL/GenBank/DDBJ whole genome shotgun (WGS) entry which is preliminary data.</text>
</comment>